<sequence>THTHTHKHTQRKTSFPSILLPPSTNRCLFSSILPNLTFILLFFTSLSLSSRACGTKNTKKKLALQKGTRPTDVDEESLRVRRFHLLLLLVLRRRHRARLRQRCRLPHPDEAQVRHGRARGGRPPRLVRLRLVPLFLLRRGVQLPRPGGLPQRVLPDAAGLATPGDRPAHRARQPHHLLRVHWRQAAAGARQPHVPPRPQHLQQLVVRPVPAGGRRGAPGARGPRRLQQQLHRPATPASRGSHPAAPPPPRRKLLLRRDPRGVFQDQEPGVPGSERERALRPHPGQPEPALQPPGDVRRVLQRVRGRDTAGARVAAGAGPSGLERLQPHRRDPYQPQPSAVPRLALPADEPSLREDPPGARRAHQPQVSRPLHQRAHRGDT</sequence>
<feature type="transmembrane region" description="Helical" evidence="2">
    <location>
        <begin position="28"/>
        <end position="49"/>
    </location>
</feature>
<feature type="compositionally biased region" description="Basic residues" evidence="1">
    <location>
        <begin position="371"/>
        <end position="380"/>
    </location>
</feature>
<dbReference type="EMBL" id="GDJX01002186">
    <property type="protein sequence ID" value="JAT65750.1"/>
    <property type="molecule type" value="Transcribed_RNA"/>
</dbReference>
<keyword evidence="2" id="KW-0472">Membrane</keyword>
<accession>A0A1D1ZFL0</accession>
<proteinExistence type="predicted"/>
<protein>
    <submittedName>
        <fullName evidence="3">Uncharacterized protein</fullName>
    </submittedName>
</protein>
<keyword evidence="2" id="KW-1133">Transmembrane helix</keyword>
<feature type="compositionally biased region" description="Low complexity" evidence="1">
    <location>
        <begin position="209"/>
        <end position="221"/>
    </location>
</feature>
<reference evidence="3" key="1">
    <citation type="submission" date="2015-07" db="EMBL/GenBank/DDBJ databases">
        <title>Transcriptome Assembly of Anthurium amnicola.</title>
        <authorList>
            <person name="Suzuki J."/>
        </authorList>
    </citation>
    <scope>NUCLEOTIDE SEQUENCE</scope>
</reference>
<feature type="non-terminal residue" evidence="3">
    <location>
        <position position="380"/>
    </location>
</feature>
<evidence type="ECO:0000256" key="1">
    <source>
        <dbReference type="SAM" id="MobiDB-lite"/>
    </source>
</evidence>
<feature type="non-terminal residue" evidence="3">
    <location>
        <position position="1"/>
    </location>
</feature>
<feature type="region of interest" description="Disordered" evidence="1">
    <location>
        <begin position="209"/>
        <end position="380"/>
    </location>
</feature>
<dbReference type="AlphaFoldDB" id="A0A1D1ZFL0"/>
<evidence type="ECO:0000313" key="3">
    <source>
        <dbReference type="EMBL" id="JAT65750.1"/>
    </source>
</evidence>
<feature type="region of interest" description="Disordered" evidence="1">
    <location>
        <begin position="146"/>
        <end position="172"/>
    </location>
</feature>
<evidence type="ECO:0000256" key="2">
    <source>
        <dbReference type="SAM" id="Phobius"/>
    </source>
</evidence>
<keyword evidence="2" id="KW-0812">Transmembrane</keyword>
<gene>
    <name evidence="3" type="ORF">g.42357</name>
</gene>
<name>A0A1D1ZFL0_9ARAE</name>
<organism evidence="3">
    <name type="scientific">Anthurium amnicola</name>
    <dbReference type="NCBI Taxonomy" id="1678845"/>
    <lineage>
        <taxon>Eukaryota</taxon>
        <taxon>Viridiplantae</taxon>
        <taxon>Streptophyta</taxon>
        <taxon>Embryophyta</taxon>
        <taxon>Tracheophyta</taxon>
        <taxon>Spermatophyta</taxon>
        <taxon>Magnoliopsida</taxon>
        <taxon>Liliopsida</taxon>
        <taxon>Araceae</taxon>
        <taxon>Pothoideae</taxon>
        <taxon>Potheae</taxon>
        <taxon>Anthurium</taxon>
    </lineage>
</organism>